<evidence type="ECO:0000256" key="3">
    <source>
        <dbReference type="ARBA" id="ARBA00022692"/>
    </source>
</evidence>
<feature type="transmembrane region" description="Helical" evidence="7">
    <location>
        <begin position="264"/>
        <end position="285"/>
    </location>
</feature>
<keyword evidence="10" id="KW-1185">Reference proteome</keyword>
<dbReference type="GO" id="GO:0016020">
    <property type="term" value="C:membrane"/>
    <property type="evidence" value="ECO:0007669"/>
    <property type="project" value="UniProtKB-SubCell"/>
</dbReference>
<feature type="transmembrane region" description="Helical" evidence="7">
    <location>
        <begin position="72"/>
        <end position="97"/>
    </location>
</feature>
<evidence type="ECO:0000313" key="9">
    <source>
        <dbReference type="EMBL" id="CAH7669437.1"/>
    </source>
</evidence>
<keyword evidence="3 7" id="KW-0812">Transmembrane</keyword>
<evidence type="ECO:0000313" key="10">
    <source>
        <dbReference type="Proteomes" id="UP001153365"/>
    </source>
</evidence>
<evidence type="ECO:0000256" key="5">
    <source>
        <dbReference type="ARBA" id="ARBA00023136"/>
    </source>
</evidence>
<reference evidence="9" key="1">
    <citation type="submission" date="2022-06" db="EMBL/GenBank/DDBJ databases">
        <authorList>
            <consortium name="SYNGENTA / RWTH Aachen University"/>
        </authorList>
    </citation>
    <scope>NUCLEOTIDE SEQUENCE</scope>
</reference>
<dbReference type="Pfam" id="PF01569">
    <property type="entry name" value="PAP2"/>
    <property type="match status" value="1"/>
</dbReference>
<dbReference type="SMART" id="SM00014">
    <property type="entry name" value="acidPPc"/>
    <property type="match status" value="1"/>
</dbReference>
<feature type="transmembrane region" description="Helical" evidence="7">
    <location>
        <begin position="297"/>
        <end position="316"/>
    </location>
</feature>
<evidence type="ECO:0000256" key="6">
    <source>
        <dbReference type="SAM" id="MobiDB-lite"/>
    </source>
</evidence>
<organism evidence="9 10">
    <name type="scientific">Phakopsora pachyrhizi</name>
    <name type="common">Asian soybean rust disease fungus</name>
    <dbReference type="NCBI Taxonomy" id="170000"/>
    <lineage>
        <taxon>Eukaryota</taxon>
        <taxon>Fungi</taxon>
        <taxon>Dikarya</taxon>
        <taxon>Basidiomycota</taxon>
        <taxon>Pucciniomycotina</taxon>
        <taxon>Pucciniomycetes</taxon>
        <taxon>Pucciniales</taxon>
        <taxon>Phakopsoraceae</taxon>
        <taxon>Phakopsora</taxon>
    </lineage>
</organism>
<dbReference type="AlphaFoldDB" id="A0AAV0ANX5"/>
<evidence type="ECO:0000256" key="1">
    <source>
        <dbReference type="ARBA" id="ARBA00004141"/>
    </source>
</evidence>
<dbReference type="InterPro" id="IPR043216">
    <property type="entry name" value="PAP-like"/>
</dbReference>
<dbReference type="PANTHER" id="PTHR10165">
    <property type="entry name" value="LIPID PHOSPHATE PHOSPHATASE"/>
    <property type="match status" value="1"/>
</dbReference>
<accession>A0AAV0ANX5</accession>
<dbReference type="InterPro" id="IPR036938">
    <property type="entry name" value="PAP2/HPO_sf"/>
</dbReference>
<feature type="region of interest" description="Disordered" evidence="6">
    <location>
        <begin position="1"/>
        <end position="38"/>
    </location>
</feature>
<dbReference type="PANTHER" id="PTHR10165:SF35">
    <property type="entry name" value="RE23632P"/>
    <property type="match status" value="1"/>
</dbReference>
<comment type="subcellular location">
    <subcellularLocation>
        <location evidence="1">Membrane</location>
        <topology evidence="1">Multi-pass membrane protein</topology>
    </subcellularLocation>
</comment>
<comment type="caution">
    <text evidence="9">The sequence shown here is derived from an EMBL/GenBank/DDBJ whole genome shotgun (WGS) entry which is preliminary data.</text>
</comment>
<evidence type="ECO:0000256" key="4">
    <source>
        <dbReference type="ARBA" id="ARBA00022989"/>
    </source>
</evidence>
<dbReference type="InterPro" id="IPR000326">
    <property type="entry name" value="PAP2/HPO"/>
</dbReference>
<evidence type="ECO:0000256" key="7">
    <source>
        <dbReference type="SAM" id="Phobius"/>
    </source>
</evidence>
<dbReference type="Gene3D" id="1.20.144.10">
    <property type="entry name" value="Phosphatidic acid phosphatase type 2/haloperoxidase"/>
    <property type="match status" value="1"/>
</dbReference>
<feature type="transmembrane region" description="Helical" evidence="7">
    <location>
        <begin position="129"/>
        <end position="149"/>
    </location>
</feature>
<feature type="transmembrane region" description="Helical" evidence="7">
    <location>
        <begin position="161"/>
        <end position="186"/>
    </location>
</feature>
<dbReference type="CDD" id="cd03390">
    <property type="entry name" value="PAP2_containing_1_like"/>
    <property type="match status" value="1"/>
</dbReference>
<dbReference type="GO" id="GO:0006644">
    <property type="term" value="P:phospholipid metabolic process"/>
    <property type="evidence" value="ECO:0007669"/>
    <property type="project" value="InterPro"/>
</dbReference>
<keyword evidence="5 7" id="KW-0472">Membrane</keyword>
<feature type="transmembrane region" description="Helical" evidence="7">
    <location>
        <begin position="226"/>
        <end position="244"/>
    </location>
</feature>
<dbReference type="Proteomes" id="UP001153365">
    <property type="component" value="Unassembled WGS sequence"/>
</dbReference>
<protein>
    <submittedName>
        <fullName evidence="9">Phosphatidic acid phosphatase type 2/haloperoxidase</fullName>
    </submittedName>
</protein>
<evidence type="ECO:0000256" key="2">
    <source>
        <dbReference type="ARBA" id="ARBA00008816"/>
    </source>
</evidence>
<proteinExistence type="inferred from homology"/>
<evidence type="ECO:0000259" key="8">
    <source>
        <dbReference type="SMART" id="SM00014"/>
    </source>
</evidence>
<comment type="similarity">
    <text evidence="2">Belongs to the PA-phosphatase related phosphoesterase family.</text>
</comment>
<dbReference type="EMBL" id="CALTRL010000733">
    <property type="protein sequence ID" value="CAH7669437.1"/>
    <property type="molecule type" value="Genomic_DNA"/>
</dbReference>
<sequence length="370" mass="40802">MPNVEPVSTSDTIDPIPVDSATNEQTANGHADPEPGLQNPELLGLRIGGRQPWYKRIRKSISLSHLAGSSSMIWFCPAFVIDWGVALAAVIIAKLYLGPIKPFHRDLSIYYGDQNYHWPLRNEQVPDHWLGHFSVTLPLVLLIFLTLISHPTGGVYFLPTLHHSLLGLLTSHALAIIPTDLLKIWVGALRPDFFSRCSYSKTTHHCTPHPHSSSLMENGMKSFPSGHSATAFAGLGFLSLWIAGRNGGFAIGGDGLRSSGPLQSRLLKASVALAWLFIALWIASTRIQDHRHHPRDVICGSLIGILSALVSYFIYFPSPFNGQLLRTSMGKPRLIYNYEFINLDEPGPGALPETESLIVEVDPHTDNRET</sequence>
<dbReference type="SUPFAM" id="SSF48317">
    <property type="entry name" value="Acid phosphatase/Vanadium-dependent haloperoxidase"/>
    <property type="match status" value="1"/>
</dbReference>
<keyword evidence="4 7" id="KW-1133">Transmembrane helix</keyword>
<feature type="compositionally biased region" description="Polar residues" evidence="6">
    <location>
        <begin position="1"/>
        <end position="12"/>
    </location>
</feature>
<gene>
    <name evidence="9" type="ORF">PPACK8108_LOCUS4059</name>
</gene>
<feature type="domain" description="Phosphatidic acid phosphatase type 2/haloperoxidase" evidence="8">
    <location>
        <begin position="166"/>
        <end position="312"/>
    </location>
</feature>
<name>A0AAV0ANX5_PHAPC</name>
<dbReference type="GO" id="GO:0046839">
    <property type="term" value="P:phospholipid dephosphorylation"/>
    <property type="evidence" value="ECO:0007669"/>
    <property type="project" value="TreeGrafter"/>
</dbReference>
<dbReference type="GO" id="GO:0008195">
    <property type="term" value="F:phosphatidate phosphatase activity"/>
    <property type="evidence" value="ECO:0007669"/>
    <property type="project" value="TreeGrafter"/>
</dbReference>